<feature type="domain" description="Acyl-CoA dehydrogenase/oxidase C-terminal" evidence="6">
    <location>
        <begin position="597"/>
        <end position="737"/>
    </location>
</feature>
<feature type="domain" description="Acyl-CoA dehydrogenase/oxidase N-terminal" evidence="8">
    <location>
        <begin position="10"/>
        <end position="101"/>
    </location>
</feature>
<dbReference type="InterPro" id="IPR009075">
    <property type="entry name" value="AcylCo_DH/oxidase_C"/>
</dbReference>
<dbReference type="Pfam" id="PF02770">
    <property type="entry name" value="Acyl-CoA_dh_M"/>
    <property type="match status" value="1"/>
</dbReference>
<dbReference type="Gene3D" id="2.40.110.10">
    <property type="entry name" value="Butyryl-CoA Dehydrogenase, subunit A, domain 2"/>
    <property type="match status" value="2"/>
</dbReference>
<reference evidence="9 10" key="1">
    <citation type="journal article" date="2019" name="Emerg. Microbes Infect.">
        <title>Comprehensive subspecies identification of 175 nontuberculous mycobacteria species based on 7547 genomic profiles.</title>
        <authorList>
            <person name="Matsumoto Y."/>
            <person name="Kinjo T."/>
            <person name="Motooka D."/>
            <person name="Nabeya D."/>
            <person name="Jung N."/>
            <person name="Uechi K."/>
            <person name="Horii T."/>
            <person name="Iida T."/>
            <person name="Fujita J."/>
            <person name="Nakamura S."/>
        </authorList>
    </citation>
    <scope>NUCLEOTIDE SEQUENCE [LARGE SCALE GENOMIC DNA]</scope>
    <source>
        <strain evidence="9 10">JCM 30275</strain>
    </source>
</reference>
<dbReference type="InterPro" id="IPR052161">
    <property type="entry name" value="Mycobact_Acyl-CoA_DH"/>
</dbReference>
<evidence type="ECO:0000259" key="6">
    <source>
        <dbReference type="Pfam" id="PF00441"/>
    </source>
</evidence>
<dbReference type="InterPro" id="IPR009100">
    <property type="entry name" value="AcylCoA_DH/oxidase_NM_dom_sf"/>
</dbReference>
<dbReference type="GO" id="GO:0050660">
    <property type="term" value="F:flavin adenine dinucleotide binding"/>
    <property type="evidence" value="ECO:0007669"/>
    <property type="project" value="InterPro"/>
</dbReference>
<evidence type="ECO:0000256" key="3">
    <source>
        <dbReference type="ARBA" id="ARBA00022630"/>
    </source>
</evidence>
<keyword evidence="3" id="KW-0285">Flavoprotein</keyword>
<dbReference type="PANTHER" id="PTHR43292">
    <property type="entry name" value="ACYL-COA DEHYDROGENASE"/>
    <property type="match status" value="1"/>
</dbReference>
<protein>
    <submittedName>
        <fullName evidence="9">Acyl-CoA dehydrogenase</fullName>
    </submittedName>
</protein>
<evidence type="ECO:0000313" key="9">
    <source>
        <dbReference type="EMBL" id="BBZ78719.1"/>
    </source>
</evidence>
<sequence length="744" mass="78788">MTLSTGTAITTEQEQLADAVTQFAARHSPVDKTRAAFDSIAAGELPTWWEEFAANGFHAVHLAEEVGGQGGTLADMACVIEAAAAALLPGPLLSTATASAVASLAGAEAAALLAELAEGATGAVVLPEHSSVHAVRDGDSWRLNGSTASILGICAAQRILVAAHAGEGAEPWFVLDTGTAAGLSVEQQRGTDLTTDVGVLHLTDHRVTETAVLSSIPTERARCVVVALAASAAAGTVRRSVEMAVEFIRTREQFGKPVGSFQALQHKAAVLLVNSEMASAAAWDAVRAVDESLEQHRLAAASAAVMALATGADLTLDALLMFGAIGYTWEHDVHLYWRRATSLAAALGPTTHWERDAGELARTIKRSTVIHLGDVESEFRARVAAVLDEAAELRNETPTDDRRAPGLAYGSQRDLLVEAGLVAPHLPPPWGVGASPVQQVILTEEFDKRPDIVRPSLNIAEWILPTILERGTRAQRERFAGPMLRGTERWCQLFSEPGAGSDLAALSTRAQKVDGGWLINGHKIWTSSAHVAQYGALLARTDPDAPKHRGISYFLIDMASPGLQVSPIQQASGHADFNECFFSDVFVPDDMLVGEPGEGWELAMGTVAVERTAIGNYVNIDRSAALRHLAATPGPDHDATVRALGQIEAHTTAIKAMVLRETLRLVEGQNAGPASSIAKYAMVLLLRRAATAILGLTGRLAMLERSDPPVVEPYFDMPSELIGGGTAEIQLTIIASMILGLPRK</sequence>
<evidence type="ECO:0000313" key="10">
    <source>
        <dbReference type="Proteomes" id="UP000467249"/>
    </source>
</evidence>
<dbReference type="KEGG" id="many:MANY_40560"/>
<feature type="domain" description="Acyl-CoA oxidase/dehydrogenase middle" evidence="7">
    <location>
        <begin position="491"/>
        <end position="585"/>
    </location>
</feature>
<feature type="domain" description="Acyl-CoA dehydrogenase/oxidase N-terminal" evidence="8">
    <location>
        <begin position="378"/>
        <end position="486"/>
    </location>
</feature>
<evidence type="ECO:0000256" key="4">
    <source>
        <dbReference type="ARBA" id="ARBA00022827"/>
    </source>
</evidence>
<dbReference type="FunFam" id="2.40.110.10:FF:000011">
    <property type="entry name" value="Acyl-CoA dehydrogenase FadE34"/>
    <property type="match status" value="1"/>
</dbReference>
<dbReference type="Proteomes" id="UP000467249">
    <property type="component" value="Chromosome"/>
</dbReference>
<evidence type="ECO:0000259" key="7">
    <source>
        <dbReference type="Pfam" id="PF02770"/>
    </source>
</evidence>
<dbReference type="AlphaFoldDB" id="A0A6N4WCH2"/>
<dbReference type="InterPro" id="IPR036250">
    <property type="entry name" value="AcylCo_DH-like_C"/>
</dbReference>
<dbReference type="SUPFAM" id="SSF56645">
    <property type="entry name" value="Acyl-CoA dehydrogenase NM domain-like"/>
    <property type="match status" value="2"/>
</dbReference>
<keyword evidence="10" id="KW-1185">Reference proteome</keyword>
<comment type="cofactor">
    <cofactor evidence="1">
        <name>FAD</name>
        <dbReference type="ChEBI" id="CHEBI:57692"/>
    </cofactor>
</comment>
<comment type="similarity">
    <text evidence="2">Belongs to the acyl-CoA dehydrogenase family.</text>
</comment>
<feature type="domain" description="Acyl-CoA dehydrogenase/oxidase C-terminal" evidence="6">
    <location>
        <begin position="229"/>
        <end position="349"/>
    </location>
</feature>
<evidence type="ECO:0000256" key="5">
    <source>
        <dbReference type="ARBA" id="ARBA00023002"/>
    </source>
</evidence>
<keyword evidence="4" id="KW-0274">FAD</keyword>
<dbReference type="Pfam" id="PF00441">
    <property type="entry name" value="Acyl-CoA_dh_1"/>
    <property type="match status" value="2"/>
</dbReference>
<gene>
    <name evidence="9" type="ORF">MANY_40560</name>
</gene>
<evidence type="ECO:0000256" key="1">
    <source>
        <dbReference type="ARBA" id="ARBA00001974"/>
    </source>
</evidence>
<evidence type="ECO:0000256" key="2">
    <source>
        <dbReference type="ARBA" id="ARBA00009347"/>
    </source>
</evidence>
<dbReference type="InterPro" id="IPR006091">
    <property type="entry name" value="Acyl-CoA_Oxase/DH_mid-dom"/>
</dbReference>
<dbReference type="PANTHER" id="PTHR43292:SF4">
    <property type="entry name" value="ACYL-COA DEHYDROGENASE FADE34"/>
    <property type="match status" value="1"/>
</dbReference>
<dbReference type="InterPro" id="IPR037069">
    <property type="entry name" value="AcylCoA_DH/ox_N_sf"/>
</dbReference>
<dbReference type="GO" id="GO:0016627">
    <property type="term" value="F:oxidoreductase activity, acting on the CH-CH group of donors"/>
    <property type="evidence" value="ECO:0007669"/>
    <property type="project" value="InterPro"/>
</dbReference>
<organism evidence="9 10">
    <name type="scientific">Mycolicibacterium anyangense</name>
    <dbReference type="NCBI Taxonomy" id="1431246"/>
    <lineage>
        <taxon>Bacteria</taxon>
        <taxon>Bacillati</taxon>
        <taxon>Actinomycetota</taxon>
        <taxon>Actinomycetes</taxon>
        <taxon>Mycobacteriales</taxon>
        <taxon>Mycobacteriaceae</taxon>
        <taxon>Mycolicibacterium</taxon>
    </lineage>
</organism>
<dbReference type="Pfam" id="PF02771">
    <property type="entry name" value="Acyl-CoA_dh_N"/>
    <property type="match status" value="2"/>
</dbReference>
<keyword evidence="5" id="KW-0560">Oxidoreductase</keyword>
<accession>A0A6N4WCH2</accession>
<evidence type="ECO:0000259" key="8">
    <source>
        <dbReference type="Pfam" id="PF02771"/>
    </source>
</evidence>
<dbReference type="GO" id="GO:0005886">
    <property type="term" value="C:plasma membrane"/>
    <property type="evidence" value="ECO:0007669"/>
    <property type="project" value="TreeGrafter"/>
</dbReference>
<dbReference type="InterPro" id="IPR046373">
    <property type="entry name" value="Acyl-CoA_Oxase/DH_mid-dom_sf"/>
</dbReference>
<dbReference type="Gene3D" id="1.10.540.10">
    <property type="entry name" value="Acyl-CoA dehydrogenase/oxidase, N-terminal domain"/>
    <property type="match status" value="2"/>
</dbReference>
<proteinExistence type="inferred from homology"/>
<dbReference type="RefSeq" id="WP_163805829.1">
    <property type="nucleotide sequence ID" value="NZ_AP022620.1"/>
</dbReference>
<dbReference type="InterPro" id="IPR013786">
    <property type="entry name" value="AcylCoA_DH/ox_N"/>
</dbReference>
<dbReference type="Gene3D" id="1.20.140.10">
    <property type="entry name" value="Butyryl-CoA Dehydrogenase, subunit A, domain 3"/>
    <property type="match status" value="2"/>
</dbReference>
<name>A0A6N4WCH2_9MYCO</name>
<dbReference type="SUPFAM" id="SSF47203">
    <property type="entry name" value="Acyl-CoA dehydrogenase C-terminal domain-like"/>
    <property type="match status" value="2"/>
</dbReference>
<dbReference type="EMBL" id="AP022620">
    <property type="protein sequence ID" value="BBZ78719.1"/>
    <property type="molecule type" value="Genomic_DNA"/>
</dbReference>